<evidence type="ECO:0000313" key="2">
    <source>
        <dbReference type="EMBL" id="MQL93266.1"/>
    </source>
</evidence>
<sequence>MDSFEREWNRRFKKKCFLAEEAALKFVFVASSPRSPTFLLSRLPPTSSFRPLAVLTLPISSLLLLLRTPLPPPCVKLLTPLPKTLLKPSPAPFSPDLSPSPAGLSCINWYQSGSILPFPALLCLLGRRAAPQQGGRPPRASFLLPAAPRRCSPASRSGSTLSLSPSLSLWRDAFHSRTPHLSSRVRRSQRRSTSPEPPRGPRLPVRVPCAPFAAGLTGSRAVLPALTSPRSARLPLDPWDLAIRSDPGSDRAWSIPIPIPILPSMPARAWPATNGA</sequence>
<comment type="caution">
    <text evidence="2">The sequence shown here is derived from an EMBL/GenBank/DDBJ whole genome shotgun (WGS) entry which is preliminary data.</text>
</comment>
<feature type="region of interest" description="Disordered" evidence="1">
    <location>
        <begin position="180"/>
        <end position="206"/>
    </location>
</feature>
<organism evidence="2 3">
    <name type="scientific">Colocasia esculenta</name>
    <name type="common">Wild taro</name>
    <name type="synonym">Arum esculentum</name>
    <dbReference type="NCBI Taxonomy" id="4460"/>
    <lineage>
        <taxon>Eukaryota</taxon>
        <taxon>Viridiplantae</taxon>
        <taxon>Streptophyta</taxon>
        <taxon>Embryophyta</taxon>
        <taxon>Tracheophyta</taxon>
        <taxon>Spermatophyta</taxon>
        <taxon>Magnoliopsida</taxon>
        <taxon>Liliopsida</taxon>
        <taxon>Araceae</taxon>
        <taxon>Aroideae</taxon>
        <taxon>Colocasieae</taxon>
        <taxon>Colocasia</taxon>
    </lineage>
</organism>
<proteinExistence type="predicted"/>
<accession>A0A843VDK9</accession>
<evidence type="ECO:0000313" key="3">
    <source>
        <dbReference type="Proteomes" id="UP000652761"/>
    </source>
</evidence>
<protein>
    <submittedName>
        <fullName evidence="2">Uncharacterized protein</fullName>
    </submittedName>
</protein>
<dbReference type="EMBL" id="NMUH01001539">
    <property type="protein sequence ID" value="MQL93266.1"/>
    <property type="molecule type" value="Genomic_DNA"/>
</dbReference>
<gene>
    <name evidence="2" type="ORF">Taro_025908</name>
</gene>
<evidence type="ECO:0000256" key="1">
    <source>
        <dbReference type="SAM" id="MobiDB-lite"/>
    </source>
</evidence>
<dbReference type="Proteomes" id="UP000652761">
    <property type="component" value="Unassembled WGS sequence"/>
</dbReference>
<keyword evidence="3" id="KW-1185">Reference proteome</keyword>
<reference evidence="2" key="1">
    <citation type="submission" date="2017-07" db="EMBL/GenBank/DDBJ databases">
        <title>Taro Niue Genome Assembly and Annotation.</title>
        <authorList>
            <person name="Atibalentja N."/>
            <person name="Keating K."/>
            <person name="Fields C.J."/>
        </authorList>
    </citation>
    <scope>NUCLEOTIDE SEQUENCE</scope>
    <source>
        <strain evidence="2">Niue_2</strain>
        <tissue evidence="2">Leaf</tissue>
    </source>
</reference>
<name>A0A843VDK9_COLES</name>
<dbReference type="AlphaFoldDB" id="A0A843VDK9"/>